<evidence type="ECO:0000313" key="2">
    <source>
        <dbReference type="Proteomes" id="UP001066276"/>
    </source>
</evidence>
<dbReference type="Proteomes" id="UP001066276">
    <property type="component" value="Chromosome 1_1"/>
</dbReference>
<sequence length="82" mass="9215">MCVQWFRLRSSCRLRTVPGSVFLFFFLPLPAPCLLKRLPTCPAAAAPPLLLRRSVHTEWNTRTDGVPSRGRIALAGLMLNDH</sequence>
<reference evidence="1" key="1">
    <citation type="journal article" date="2022" name="bioRxiv">
        <title>Sequencing and chromosome-scale assembly of the giantPleurodeles waltlgenome.</title>
        <authorList>
            <person name="Brown T."/>
            <person name="Elewa A."/>
            <person name="Iarovenko S."/>
            <person name="Subramanian E."/>
            <person name="Araus A.J."/>
            <person name="Petzold A."/>
            <person name="Susuki M."/>
            <person name="Suzuki K.-i.T."/>
            <person name="Hayashi T."/>
            <person name="Toyoda A."/>
            <person name="Oliveira C."/>
            <person name="Osipova E."/>
            <person name="Leigh N.D."/>
            <person name="Simon A."/>
            <person name="Yun M.H."/>
        </authorList>
    </citation>
    <scope>NUCLEOTIDE SEQUENCE</scope>
    <source>
        <strain evidence="1">20211129_DDA</strain>
        <tissue evidence="1">Liver</tissue>
    </source>
</reference>
<organism evidence="1 2">
    <name type="scientific">Pleurodeles waltl</name>
    <name type="common">Iberian ribbed newt</name>
    <dbReference type="NCBI Taxonomy" id="8319"/>
    <lineage>
        <taxon>Eukaryota</taxon>
        <taxon>Metazoa</taxon>
        <taxon>Chordata</taxon>
        <taxon>Craniata</taxon>
        <taxon>Vertebrata</taxon>
        <taxon>Euteleostomi</taxon>
        <taxon>Amphibia</taxon>
        <taxon>Batrachia</taxon>
        <taxon>Caudata</taxon>
        <taxon>Salamandroidea</taxon>
        <taxon>Salamandridae</taxon>
        <taxon>Pleurodelinae</taxon>
        <taxon>Pleurodeles</taxon>
    </lineage>
</organism>
<dbReference type="AlphaFoldDB" id="A0AAV7WMG5"/>
<accession>A0AAV7WMG5</accession>
<evidence type="ECO:0000313" key="1">
    <source>
        <dbReference type="EMBL" id="KAJ1215287.1"/>
    </source>
</evidence>
<gene>
    <name evidence="1" type="ORF">NDU88_002896</name>
</gene>
<dbReference type="EMBL" id="JANPWB010000001">
    <property type="protein sequence ID" value="KAJ1215287.1"/>
    <property type="molecule type" value="Genomic_DNA"/>
</dbReference>
<name>A0AAV7WMG5_PLEWA</name>
<comment type="caution">
    <text evidence="1">The sequence shown here is derived from an EMBL/GenBank/DDBJ whole genome shotgun (WGS) entry which is preliminary data.</text>
</comment>
<evidence type="ECO:0008006" key="3">
    <source>
        <dbReference type="Google" id="ProtNLM"/>
    </source>
</evidence>
<keyword evidence="2" id="KW-1185">Reference proteome</keyword>
<proteinExistence type="predicted"/>
<protein>
    <recommendedName>
        <fullName evidence="3">Secreted protein</fullName>
    </recommendedName>
</protein>